<dbReference type="RefSeq" id="WP_189044951.1">
    <property type="nucleotide sequence ID" value="NZ_BMJQ01000004.1"/>
</dbReference>
<dbReference type="EMBL" id="BMJQ01000004">
    <property type="protein sequence ID" value="GGF13487.1"/>
    <property type="molecule type" value="Genomic_DNA"/>
</dbReference>
<name>A0A8J2YSD4_9PROT</name>
<gene>
    <name evidence="1" type="ORF">GCM10011611_18990</name>
</gene>
<evidence type="ECO:0000313" key="1">
    <source>
        <dbReference type="EMBL" id="GGF13487.1"/>
    </source>
</evidence>
<keyword evidence="2" id="KW-1185">Reference proteome</keyword>
<comment type="caution">
    <text evidence="1">The sequence shown here is derived from an EMBL/GenBank/DDBJ whole genome shotgun (WGS) entry which is preliminary data.</text>
</comment>
<reference evidence="1" key="1">
    <citation type="journal article" date="2014" name="Int. J. Syst. Evol. Microbiol.">
        <title>Complete genome sequence of Corynebacterium casei LMG S-19264T (=DSM 44701T), isolated from a smear-ripened cheese.</title>
        <authorList>
            <consortium name="US DOE Joint Genome Institute (JGI-PGF)"/>
            <person name="Walter F."/>
            <person name="Albersmeier A."/>
            <person name="Kalinowski J."/>
            <person name="Ruckert C."/>
        </authorList>
    </citation>
    <scope>NUCLEOTIDE SEQUENCE</scope>
    <source>
        <strain evidence="1">CGMCC 1.15725</strain>
    </source>
</reference>
<proteinExistence type="predicted"/>
<protein>
    <submittedName>
        <fullName evidence="1">Uncharacterized protein</fullName>
    </submittedName>
</protein>
<reference evidence="1" key="2">
    <citation type="submission" date="2020-09" db="EMBL/GenBank/DDBJ databases">
        <authorList>
            <person name="Sun Q."/>
            <person name="Zhou Y."/>
        </authorList>
    </citation>
    <scope>NUCLEOTIDE SEQUENCE</scope>
    <source>
        <strain evidence="1">CGMCC 1.15725</strain>
    </source>
</reference>
<organism evidence="1 2">
    <name type="scientific">Aliidongia dinghuensis</name>
    <dbReference type="NCBI Taxonomy" id="1867774"/>
    <lineage>
        <taxon>Bacteria</taxon>
        <taxon>Pseudomonadati</taxon>
        <taxon>Pseudomonadota</taxon>
        <taxon>Alphaproteobacteria</taxon>
        <taxon>Rhodospirillales</taxon>
        <taxon>Dongiaceae</taxon>
        <taxon>Aliidongia</taxon>
    </lineage>
</organism>
<dbReference type="AlphaFoldDB" id="A0A8J2YSD4"/>
<dbReference type="Proteomes" id="UP000646365">
    <property type="component" value="Unassembled WGS sequence"/>
</dbReference>
<sequence length="113" mass="11823">MSLPRTLALVEAALVGSTELDDAIATALGTASAPYSQSLDAAMMLVPKGWTIAQLAQRTDGRGRAVGWIADLYRPDLAVLPDAPARLMSTAALALTTASLRAYIDRSRPARAA</sequence>
<accession>A0A8J2YSD4</accession>
<evidence type="ECO:0000313" key="2">
    <source>
        <dbReference type="Proteomes" id="UP000646365"/>
    </source>
</evidence>